<dbReference type="EMBL" id="CP060828">
    <property type="protein sequence ID" value="QNP72600.1"/>
    <property type="molecule type" value="Genomic_DNA"/>
</dbReference>
<gene>
    <name evidence="1" type="ORF">IAG44_26355</name>
</gene>
<dbReference type="SUPFAM" id="SSF55144">
    <property type="entry name" value="LigT-like"/>
    <property type="match status" value="1"/>
</dbReference>
<dbReference type="Pfam" id="PF13563">
    <property type="entry name" value="2_5_RNA_ligase2"/>
    <property type="match status" value="1"/>
</dbReference>
<sequence>MADHWWWRPGWRQGTRFLTWHLTFDGQPEVRCLAGQWREHLALLPGLDLVPDQWLHLTMQGVGFADQVSDADTAAIVTAAGKRLATVSSFEITIDRPAVTPEAIRWEAEPGQPVAAVRDALRAAIGDVWSDVPEQADGFAPHISIAYSNSDGPAAPVLDTVATAPSAPARARITSAELILLNRDHRMYEWEPVASVPLDG</sequence>
<reference evidence="1 2" key="1">
    <citation type="submission" date="2020-08" db="EMBL/GenBank/DDBJ databases">
        <title>A novel species.</title>
        <authorList>
            <person name="Gao J."/>
        </authorList>
    </citation>
    <scope>NUCLEOTIDE SEQUENCE [LARGE SCALE GENOMIC DNA]</scope>
    <source>
        <strain evidence="1 2">CRXT-G-22</strain>
    </source>
</reference>
<evidence type="ECO:0000313" key="2">
    <source>
        <dbReference type="Proteomes" id="UP000516052"/>
    </source>
</evidence>
<dbReference type="AlphaFoldDB" id="A0A7H0III4"/>
<dbReference type="GO" id="GO:0016874">
    <property type="term" value="F:ligase activity"/>
    <property type="evidence" value="ECO:0007669"/>
    <property type="project" value="UniProtKB-KW"/>
</dbReference>
<dbReference type="KEGG" id="sroi:IAG44_26355"/>
<organism evidence="1 2">
    <name type="scientific">Streptomyces roseirectus</name>
    <dbReference type="NCBI Taxonomy" id="2768066"/>
    <lineage>
        <taxon>Bacteria</taxon>
        <taxon>Bacillati</taxon>
        <taxon>Actinomycetota</taxon>
        <taxon>Actinomycetes</taxon>
        <taxon>Kitasatosporales</taxon>
        <taxon>Streptomycetaceae</taxon>
        <taxon>Streptomyces</taxon>
    </lineage>
</organism>
<dbReference type="InterPro" id="IPR009097">
    <property type="entry name" value="Cyclic_Pdiesterase"/>
</dbReference>
<evidence type="ECO:0000313" key="1">
    <source>
        <dbReference type="EMBL" id="QNP72600.1"/>
    </source>
</evidence>
<keyword evidence="2" id="KW-1185">Reference proteome</keyword>
<accession>A0A7H0III4</accession>
<dbReference type="Gene3D" id="3.90.1140.10">
    <property type="entry name" value="Cyclic phosphodiesterase"/>
    <property type="match status" value="1"/>
</dbReference>
<name>A0A7H0III4_9ACTN</name>
<dbReference type="RefSeq" id="WP_187749552.1">
    <property type="nucleotide sequence ID" value="NZ_CP060828.1"/>
</dbReference>
<protein>
    <submittedName>
        <fullName evidence="1">2'-5' RNA ligase family protein</fullName>
    </submittedName>
</protein>
<keyword evidence="1" id="KW-0436">Ligase</keyword>
<proteinExistence type="predicted"/>
<dbReference type="Proteomes" id="UP000516052">
    <property type="component" value="Chromosome"/>
</dbReference>